<dbReference type="GO" id="GO:0000307">
    <property type="term" value="C:cyclin-dependent protein kinase holoenzyme complex"/>
    <property type="evidence" value="ECO:0000318"/>
    <property type="project" value="GO_Central"/>
</dbReference>
<dbReference type="AlphaFoldDB" id="A0A804PLI9"/>
<feature type="compositionally biased region" description="Basic and acidic residues" evidence="6">
    <location>
        <begin position="124"/>
        <end position="133"/>
    </location>
</feature>
<dbReference type="Pfam" id="PF02984">
    <property type="entry name" value="Cyclin_C"/>
    <property type="match status" value="1"/>
</dbReference>
<evidence type="ECO:0000256" key="5">
    <source>
        <dbReference type="RuleBase" id="RU000383"/>
    </source>
</evidence>
<dbReference type="InterPro" id="IPR013763">
    <property type="entry name" value="Cyclin-like_dom"/>
</dbReference>
<dbReference type="FunCoup" id="A0A804PLI9">
    <property type="interactions" value="106"/>
</dbReference>
<evidence type="ECO:0000259" key="8">
    <source>
        <dbReference type="SMART" id="SM01332"/>
    </source>
</evidence>
<dbReference type="KEGG" id="zma:103628746"/>
<reference evidence="9" key="2">
    <citation type="submission" date="2019-07" db="EMBL/GenBank/DDBJ databases">
        <authorList>
            <person name="Seetharam A."/>
            <person name="Woodhouse M."/>
            <person name="Cannon E."/>
        </authorList>
    </citation>
    <scope>NUCLEOTIDE SEQUENCE [LARGE SCALE GENOMIC DNA]</scope>
    <source>
        <strain evidence="9">cv. B73</strain>
    </source>
</reference>
<evidence type="ECO:0000259" key="7">
    <source>
        <dbReference type="SMART" id="SM00385"/>
    </source>
</evidence>
<dbReference type="OrthoDB" id="5590282at2759"/>
<feature type="region of interest" description="Disordered" evidence="6">
    <location>
        <begin position="86"/>
        <end position="112"/>
    </location>
</feature>
<dbReference type="GO" id="GO:0051301">
    <property type="term" value="P:cell division"/>
    <property type="evidence" value="ECO:0007669"/>
    <property type="project" value="UniProtKB-KW"/>
</dbReference>
<keyword evidence="3" id="KW-0131">Cell cycle</keyword>
<evidence type="ECO:0000256" key="2">
    <source>
        <dbReference type="ARBA" id="ARBA00023127"/>
    </source>
</evidence>
<feature type="domain" description="Cyclin-like" evidence="7">
    <location>
        <begin position="156"/>
        <end position="253"/>
    </location>
</feature>
<gene>
    <name evidence="9" type="primary">LOC103628746</name>
</gene>
<dbReference type="EnsemblPlants" id="Zm00001eb246680_T001">
    <property type="protein sequence ID" value="Zm00001eb246680_P001"/>
    <property type="gene ID" value="Zm00001eb246680"/>
</dbReference>
<protein>
    <submittedName>
        <fullName evidence="9">Uncharacterized protein</fullName>
    </submittedName>
</protein>
<dbReference type="FunFam" id="1.10.472.10:FF:000199">
    <property type="entry name" value="Putative cyclin-A3-1"/>
    <property type="match status" value="1"/>
</dbReference>
<dbReference type="GO" id="GO:0016538">
    <property type="term" value="F:cyclin-dependent protein serine/threonine kinase regulator activity"/>
    <property type="evidence" value="ECO:0000318"/>
    <property type="project" value="GO_Central"/>
</dbReference>
<dbReference type="InterPro" id="IPR039361">
    <property type="entry name" value="Cyclin"/>
</dbReference>
<organism evidence="9 10">
    <name type="scientific">Zea mays</name>
    <name type="common">Maize</name>
    <dbReference type="NCBI Taxonomy" id="4577"/>
    <lineage>
        <taxon>Eukaryota</taxon>
        <taxon>Viridiplantae</taxon>
        <taxon>Streptophyta</taxon>
        <taxon>Embryophyta</taxon>
        <taxon>Tracheophyta</taxon>
        <taxon>Spermatophyta</taxon>
        <taxon>Magnoliopsida</taxon>
        <taxon>Liliopsida</taxon>
        <taxon>Poales</taxon>
        <taxon>Poaceae</taxon>
        <taxon>PACMAD clade</taxon>
        <taxon>Panicoideae</taxon>
        <taxon>Andropogonodae</taxon>
        <taxon>Andropogoneae</taxon>
        <taxon>Tripsacinae</taxon>
        <taxon>Zea</taxon>
    </lineage>
</organism>
<evidence type="ECO:0000313" key="9">
    <source>
        <dbReference type="EnsemblPlants" id="Zm00001eb246680_P001"/>
    </source>
</evidence>
<reference evidence="10" key="1">
    <citation type="journal article" date="2009" name="Science">
        <title>The B73 maize genome: complexity, diversity, and dynamics.</title>
        <authorList>
            <person name="Schnable P.S."/>
            <person name="Ware D."/>
            <person name="Fulton R.S."/>
            <person name="Stein J.C."/>
            <person name="Wei F."/>
            <person name="Pasternak S."/>
            <person name="Liang C."/>
            <person name="Zhang J."/>
            <person name="Fulton L."/>
            <person name="Graves T.A."/>
            <person name="Minx P."/>
            <person name="Reily A.D."/>
            <person name="Courtney L."/>
            <person name="Kruchowski S.S."/>
            <person name="Tomlinson C."/>
            <person name="Strong C."/>
            <person name="Delehaunty K."/>
            <person name="Fronick C."/>
            <person name="Courtney B."/>
            <person name="Rock S.M."/>
            <person name="Belter E."/>
            <person name="Du F."/>
            <person name="Kim K."/>
            <person name="Abbott R.M."/>
            <person name="Cotton M."/>
            <person name="Levy A."/>
            <person name="Marchetto P."/>
            <person name="Ochoa K."/>
            <person name="Jackson S.M."/>
            <person name="Gillam B."/>
            <person name="Chen W."/>
            <person name="Yan L."/>
            <person name="Higginbotham J."/>
            <person name="Cardenas M."/>
            <person name="Waligorski J."/>
            <person name="Applebaum E."/>
            <person name="Phelps L."/>
            <person name="Falcone J."/>
            <person name="Kanchi K."/>
            <person name="Thane T."/>
            <person name="Scimone A."/>
            <person name="Thane N."/>
            <person name="Henke J."/>
            <person name="Wang T."/>
            <person name="Ruppert J."/>
            <person name="Shah N."/>
            <person name="Rotter K."/>
            <person name="Hodges J."/>
            <person name="Ingenthron E."/>
            <person name="Cordes M."/>
            <person name="Kohlberg S."/>
            <person name="Sgro J."/>
            <person name="Delgado B."/>
            <person name="Mead K."/>
            <person name="Chinwalla A."/>
            <person name="Leonard S."/>
            <person name="Crouse K."/>
            <person name="Collura K."/>
            <person name="Kudrna D."/>
            <person name="Currie J."/>
            <person name="He R."/>
            <person name="Angelova A."/>
            <person name="Rajasekar S."/>
            <person name="Mueller T."/>
            <person name="Lomeli R."/>
            <person name="Scara G."/>
            <person name="Ko A."/>
            <person name="Delaney K."/>
            <person name="Wissotski M."/>
            <person name="Lopez G."/>
            <person name="Campos D."/>
            <person name="Braidotti M."/>
            <person name="Ashley E."/>
            <person name="Golser W."/>
            <person name="Kim H."/>
            <person name="Lee S."/>
            <person name="Lin J."/>
            <person name="Dujmic Z."/>
            <person name="Kim W."/>
            <person name="Talag J."/>
            <person name="Zuccolo A."/>
            <person name="Fan C."/>
            <person name="Sebastian A."/>
            <person name="Kramer M."/>
            <person name="Spiegel L."/>
            <person name="Nascimento L."/>
            <person name="Zutavern T."/>
            <person name="Miller B."/>
            <person name="Ambroise C."/>
            <person name="Muller S."/>
            <person name="Spooner W."/>
            <person name="Narechania A."/>
            <person name="Ren L."/>
            <person name="Wei S."/>
            <person name="Kumari S."/>
            <person name="Faga B."/>
            <person name="Levy M.J."/>
            <person name="McMahan L."/>
            <person name="Van Buren P."/>
            <person name="Vaughn M.W."/>
            <person name="Ying K."/>
            <person name="Yeh C.-T."/>
            <person name="Emrich S.J."/>
            <person name="Jia Y."/>
            <person name="Kalyanaraman A."/>
            <person name="Hsia A.-P."/>
            <person name="Barbazuk W.B."/>
            <person name="Baucom R.S."/>
            <person name="Brutnell T.P."/>
            <person name="Carpita N.C."/>
            <person name="Chaparro C."/>
            <person name="Chia J.-M."/>
            <person name="Deragon J.-M."/>
            <person name="Estill J.C."/>
            <person name="Fu Y."/>
            <person name="Jeddeloh J.A."/>
            <person name="Han Y."/>
            <person name="Lee H."/>
            <person name="Li P."/>
            <person name="Lisch D.R."/>
            <person name="Liu S."/>
            <person name="Liu Z."/>
            <person name="Nagel D.H."/>
            <person name="McCann M.C."/>
            <person name="SanMiguel P."/>
            <person name="Myers A.M."/>
            <person name="Nettleton D."/>
            <person name="Nguyen J."/>
            <person name="Penning B.W."/>
            <person name="Ponnala L."/>
            <person name="Schneider K.L."/>
            <person name="Schwartz D.C."/>
            <person name="Sharma A."/>
            <person name="Soderlund C."/>
            <person name="Springer N.M."/>
            <person name="Sun Q."/>
            <person name="Wang H."/>
            <person name="Waterman M."/>
            <person name="Westerman R."/>
            <person name="Wolfgruber T.K."/>
            <person name="Yang L."/>
            <person name="Yu Y."/>
            <person name="Zhang L."/>
            <person name="Zhou S."/>
            <person name="Zhu Q."/>
            <person name="Bennetzen J.L."/>
            <person name="Dawe R.K."/>
            <person name="Jiang J."/>
            <person name="Jiang N."/>
            <person name="Presting G.G."/>
            <person name="Wessler S.R."/>
            <person name="Aluru S."/>
            <person name="Martienssen R.A."/>
            <person name="Clifton S.W."/>
            <person name="McCombie W.R."/>
            <person name="Wing R.A."/>
            <person name="Wilson R.K."/>
        </authorList>
    </citation>
    <scope>NUCLEOTIDE SEQUENCE [LARGE SCALE GENOMIC DNA]</scope>
    <source>
        <strain evidence="10">cv. B73</strain>
    </source>
</reference>
<dbReference type="SMART" id="SM01332">
    <property type="entry name" value="Cyclin_C"/>
    <property type="match status" value="1"/>
</dbReference>
<dbReference type="Proteomes" id="UP000007305">
    <property type="component" value="Chromosome 5"/>
</dbReference>
<feature type="domain" description="Cyclin C-terminal" evidence="8">
    <location>
        <begin position="262"/>
        <end position="374"/>
    </location>
</feature>
<dbReference type="InterPro" id="IPR036915">
    <property type="entry name" value="Cyclin-like_sf"/>
</dbReference>
<evidence type="ECO:0000256" key="4">
    <source>
        <dbReference type="ARBA" id="ARBA00038287"/>
    </source>
</evidence>
<dbReference type="SMART" id="SM00385">
    <property type="entry name" value="CYCLIN"/>
    <property type="match status" value="2"/>
</dbReference>
<dbReference type="GeneID" id="103628746"/>
<dbReference type="FunFam" id="1.10.472.10:FF:000157">
    <property type="entry name" value="Putative cyclin-F2-1"/>
    <property type="match status" value="1"/>
</dbReference>
<dbReference type="GO" id="GO:0005634">
    <property type="term" value="C:nucleus"/>
    <property type="evidence" value="ECO:0000318"/>
    <property type="project" value="GO_Central"/>
</dbReference>
<dbReference type="GO" id="GO:0000082">
    <property type="term" value="P:G1/S transition of mitotic cell cycle"/>
    <property type="evidence" value="ECO:0000318"/>
    <property type="project" value="GO_Central"/>
</dbReference>
<reference evidence="9" key="3">
    <citation type="submission" date="2021-05" db="UniProtKB">
        <authorList>
            <consortium name="EnsemblPlants"/>
        </authorList>
    </citation>
    <scope>IDENTIFICATION</scope>
    <source>
        <strain evidence="9">cv. B73</strain>
    </source>
</reference>
<feature type="domain" description="Cyclin-like" evidence="7">
    <location>
        <begin position="266"/>
        <end position="355"/>
    </location>
</feature>
<dbReference type="Gramene" id="Zm00001eb246680_T001">
    <property type="protein sequence ID" value="Zm00001eb246680_P001"/>
    <property type="gene ID" value="Zm00001eb246680"/>
</dbReference>
<dbReference type="InParanoid" id="A0A804PLI9"/>
<evidence type="ECO:0000256" key="1">
    <source>
        <dbReference type="ARBA" id="ARBA00022618"/>
    </source>
</evidence>
<feature type="region of interest" description="Disordered" evidence="6">
    <location>
        <begin position="124"/>
        <end position="145"/>
    </location>
</feature>
<keyword evidence="2 5" id="KW-0195">Cyclin</keyword>
<evidence type="ECO:0000313" key="10">
    <source>
        <dbReference type="Proteomes" id="UP000007305"/>
    </source>
</evidence>
<accession>A0A804PLI9</accession>
<dbReference type="PANTHER" id="PTHR10177">
    <property type="entry name" value="CYCLINS"/>
    <property type="match status" value="1"/>
</dbReference>
<keyword evidence="1" id="KW-0132">Cell division</keyword>
<comment type="similarity">
    <text evidence="4">Belongs to the cyclin family. Cyclin F subfamily.</text>
</comment>
<dbReference type="InterPro" id="IPR006671">
    <property type="entry name" value="Cyclin_N"/>
</dbReference>
<dbReference type="Pfam" id="PF00134">
    <property type="entry name" value="Cyclin_N"/>
    <property type="match status" value="1"/>
</dbReference>
<name>A0A804PLI9_MAIZE</name>
<dbReference type="GO" id="GO:0005737">
    <property type="term" value="C:cytoplasm"/>
    <property type="evidence" value="ECO:0000318"/>
    <property type="project" value="GO_Central"/>
</dbReference>
<dbReference type="RefSeq" id="XP_008647113.1">
    <property type="nucleotide sequence ID" value="XM_008648891.1"/>
</dbReference>
<sequence>MNPHSRCYVPAVVRATFQDPALPLPPAGCNIPRPVSDYGNVNPFYADTGYSLGMEVPAPWDRWYCYRGSRHFVQRTAEEPVPVMSAAPVCDGGSTRDDEKNSTRVPTTKYGPYHGYDKEIEDTLRTQEREAKPSPDYLETTQRGRMSQDARADLVSWMKAFTRHYNDDLAPGTLHRAVYYADRFLSVRSVEDVAMHRLYLLGAAAVYVAAKYEDQGTVRKLNAEKVARYYGHRSGGFASTKQQVLDMERALLVALDYRLGRPTAYTFVQHFTRHYGQAEVEQDLRSAAHDFADMSLLHYSCLQHNPSAVAAAAMFLARLTLKPWYGQITRSNRELRELTGYEPQKLKRCVEAIHSLIPQYGNGSYSDIDLFPMFYAVAADPR</sequence>
<keyword evidence="10" id="KW-1185">Reference proteome</keyword>
<dbReference type="Gene3D" id="1.10.472.10">
    <property type="entry name" value="Cyclin-like"/>
    <property type="match status" value="2"/>
</dbReference>
<dbReference type="InterPro" id="IPR004367">
    <property type="entry name" value="Cyclin_C-dom"/>
</dbReference>
<dbReference type="SUPFAM" id="SSF47954">
    <property type="entry name" value="Cyclin-like"/>
    <property type="match status" value="2"/>
</dbReference>
<evidence type="ECO:0000256" key="3">
    <source>
        <dbReference type="ARBA" id="ARBA00023306"/>
    </source>
</evidence>
<evidence type="ECO:0000256" key="6">
    <source>
        <dbReference type="SAM" id="MobiDB-lite"/>
    </source>
</evidence>
<proteinExistence type="inferred from homology"/>